<dbReference type="KEGG" id="ehx:EMIHUDRAFT_224648"/>
<dbReference type="RefSeq" id="XP_005790944.1">
    <property type="nucleotide sequence ID" value="XM_005790887.1"/>
</dbReference>
<proteinExistence type="predicted"/>
<dbReference type="EnsemblProtists" id="EOD38515">
    <property type="protein sequence ID" value="EOD38515"/>
    <property type="gene ID" value="EMIHUDRAFT_224648"/>
</dbReference>
<evidence type="ECO:0000313" key="2">
    <source>
        <dbReference type="Proteomes" id="UP000013827"/>
    </source>
</evidence>
<dbReference type="HOGENOM" id="CLU_1451308_0_0_1"/>
<name>A0A0D3KRY0_EMIH1</name>
<reference evidence="1" key="2">
    <citation type="submission" date="2024-10" db="UniProtKB">
        <authorList>
            <consortium name="EnsemblProtists"/>
        </authorList>
    </citation>
    <scope>IDENTIFICATION</scope>
</reference>
<dbReference type="AlphaFoldDB" id="A0A0D3KRY0"/>
<accession>A0A0D3KRY0</accession>
<dbReference type="Proteomes" id="UP000013827">
    <property type="component" value="Unassembled WGS sequence"/>
</dbReference>
<reference evidence="2" key="1">
    <citation type="journal article" date="2013" name="Nature">
        <title>Pan genome of the phytoplankton Emiliania underpins its global distribution.</title>
        <authorList>
            <person name="Read B.A."/>
            <person name="Kegel J."/>
            <person name="Klute M.J."/>
            <person name="Kuo A."/>
            <person name="Lefebvre S.C."/>
            <person name="Maumus F."/>
            <person name="Mayer C."/>
            <person name="Miller J."/>
            <person name="Monier A."/>
            <person name="Salamov A."/>
            <person name="Young J."/>
            <person name="Aguilar M."/>
            <person name="Claverie J.M."/>
            <person name="Frickenhaus S."/>
            <person name="Gonzalez K."/>
            <person name="Herman E.K."/>
            <person name="Lin Y.C."/>
            <person name="Napier J."/>
            <person name="Ogata H."/>
            <person name="Sarno A.F."/>
            <person name="Shmutz J."/>
            <person name="Schroeder D."/>
            <person name="de Vargas C."/>
            <person name="Verret F."/>
            <person name="von Dassow P."/>
            <person name="Valentin K."/>
            <person name="Van de Peer Y."/>
            <person name="Wheeler G."/>
            <person name="Dacks J.B."/>
            <person name="Delwiche C.F."/>
            <person name="Dyhrman S.T."/>
            <person name="Glockner G."/>
            <person name="John U."/>
            <person name="Richards T."/>
            <person name="Worden A.Z."/>
            <person name="Zhang X."/>
            <person name="Grigoriev I.V."/>
            <person name="Allen A.E."/>
            <person name="Bidle K."/>
            <person name="Borodovsky M."/>
            <person name="Bowler C."/>
            <person name="Brownlee C."/>
            <person name="Cock J.M."/>
            <person name="Elias M."/>
            <person name="Gladyshev V.N."/>
            <person name="Groth M."/>
            <person name="Guda C."/>
            <person name="Hadaegh A."/>
            <person name="Iglesias-Rodriguez M.D."/>
            <person name="Jenkins J."/>
            <person name="Jones B.M."/>
            <person name="Lawson T."/>
            <person name="Leese F."/>
            <person name="Lindquist E."/>
            <person name="Lobanov A."/>
            <person name="Lomsadze A."/>
            <person name="Malik S.B."/>
            <person name="Marsh M.E."/>
            <person name="Mackinder L."/>
            <person name="Mock T."/>
            <person name="Mueller-Roeber B."/>
            <person name="Pagarete A."/>
            <person name="Parker M."/>
            <person name="Probert I."/>
            <person name="Quesneville H."/>
            <person name="Raines C."/>
            <person name="Rensing S.A."/>
            <person name="Riano-Pachon D.M."/>
            <person name="Richier S."/>
            <person name="Rokitta S."/>
            <person name="Shiraiwa Y."/>
            <person name="Soanes D.M."/>
            <person name="van der Giezen M."/>
            <person name="Wahlund T.M."/>
            <person name="Williams B."/>
            <person name="Wilson W."/>
            <person name="Wolfe G."/>
            <person name="Wurch L.L."/>
        </authorList>
    </citation>
    <scope>NUCLEOTIDE SEQUENCE</scope>
</reference>
<sequence>MSIALSAVLDGAGDGWVEIRAQASPLRGLHLRLVACSDADAASDSCLPVAVFGGAGGAAEAAGWFVSAGHALAHGVYGFCLDGPCEVSGGGGEGPLLTRLSVALPLIGRSTVVCTSAGDRLFAGVGAEPVELPQACSQPLVFGGNVSAGGGRSAFVKTYKTGSSTLASLLQRRADSRGLDVAVNARA</sequence>
<dbReference type="GeneID" id="17283785"/>
<protein>
    <submittedName>
        <fullName evidence="1">Uncharacterized protein</fullName>
    </submittedName>
</protein>
<evidence type="ECO:0000313" key="1">
    <source>
        <dbReference type="EnsemblProtists" id="EOD38515"/>
    </source>
</evidence>
<organism evidence="1 2">
    <name type="scientific">Emiliania huxleyi (strain CCMP1516)</name>
    <dbReference type="NCBI Taxonomy" id="280463"/>
    <lineage>
        <taxon>Eukaryota</taxon>
        <taxon>Haptista</taxon>
        <taxon>Haptophyta</taxon>
        <taxon>Prymnesiophyceae</taxon>
        <taxon>Isochrysidales</taxon>
        <taxon>Noelaerhabdaceae</taxon>
        <taxon>Emiliania</taxon>
    </lineage>
</organism>
<keyword evidence="2" id="KW-1185">Reference proteome</keyword>